<dbReference type="InterPro" id="IPR017555">
    <property type="entry name" value="TriPribosyl-deP-CoA_syn"/>
</dbReference>
<evidence type="ECO:0000313" key="6">
    <source>
        <dbReference type="EMBL" id="MDC7784978.1"/>
    </source>
</evidence>
<comment type="caution">
    <text evidence="6">The sequence shown here is derived from an EMBL/GenBank/DDBJ whole genome shotgun (WGS) entry which is preliminary data.</text>
</comment>
<name>A0ABT5J5P3_RHOTP</name>
<sequence>MGCSPAFSETPLVPALLDAAAWRVGSAALTGLLLEVCSHPKPGLVTPLSMGSHADMDVRTFMLSSAAIAPCLFQCAALGRSHRGAPADLLPAVRAVGRDHDAALLAATNGVNTQRGALFCAGLLAAAAGCLSRETDALPAENVLRTVGEITEGLCDRELRGRTGEPRTAGEILFRRHGVLGIRGEVEAGFPSVLDCGLPALRTALAAGHGLNRALVHALVALIAVAEDTTVMWRGGPEALAFVRAEARHVMDLGGALTPEGVDAVRRFDAACVARRVSPGGSADLLSVTVGAHLVEHRVFPETATRGFCLDGDRHHPKPDGDRR</sequence>
<keyword evidence="3 5" id="KW-0547">Nucleotide-binding</keyword>
<keyword evidence="7" id="KW-1185">Reference proteome</keyword>
<evidence type="ECO:0000256" key="5">
    <source>
        <dbReference type="HAMAP-Rule" id="MF_01883"/>
    </source>
</evidence>
<reference evidence="6" key="1">
    <citation type="journal article" date="2023" name="Microbiol Resour">
        <title>Genome Sequences of Rhodoplanes serenus and Two Thermotolerant Strains, Rhodoplanes tepidamans and 'Rhodoplanes cryptolactis,' Further Refine the Genus.</title>
        <authorList>
            <person name="Rayyan A.A."/>
            <person name="Kyndt J.A."/>
        </authorList>
    </citation>
    <scope>NUCLEOTIDE SEQUENCE</scope>
    <source>
        <strain evidence="6">DSM 9987</strain>
    </source>
</reference>
<dbReference type="Gene3D" id="1.10.4200.10">
    <property type="entry name" value="Triphosphoribosyl-dephospho-CoA protein"/>
    <property type="match status" value="1"/>
</dbReference>
<comment type="catalytic activity">
    <reaction evidence="1 5">
        <text>3'-dephospho-CoA + ATP = 2'-(5''-triphospho-alpha-D-ribosyl)-3'-dephospho-CoA + adenine</text>
        <dbReference type="Rhea" id="RHEA:15117"/>
        <dbReference type="ChEBI" id="CHEBI:16708"/>
        <dbReference type="ChEBI" id="CHEBI:30616"/>
        <dbReference type="ChEBI" id="CHEBI:57328"/>
        <dbReference type="ChEBI" id="CHEBI:61378"/>
        <dbReference type="EC" id="2.4.2.52"/>
    </reaction>
</comment>
<keyword evidence="6" id="KW-0328">Glycosyltransferase</keyword>
<dbReference type="PANTHER" id="PTHR30201">
    <property type="entry name" value="TRIPHOSPHORIBOSYL-DEPHOSPHO-COA SYNTHASE"/>
    <property type="match status" value="1"/>
</dbReference>
<keyword evidence="4 5" id="KW-0067">ATP-binding</keyword>
<gene>
    <name evidence="5 6" type="primary">mdcB</name>
    <name evidence="6" type="ORF">PQJ73_04715</name>
</gene>
<evidence type="ECO:0000256" key="3">
    <source>
        <dbReference type="ARBA" id="ARBA00022741"/>
    </source>
</evidence>
<protein>
    <recommendedName>
        <fullName evidence="5">Probable 2-(5''-triphosphoribosyl)-3'-dephosphocoenzyme-A synthase</fullName>
        <shortName evidence="5">2-(5''-triphosphoribosyl)-3'-dephospho-CoA synthase</shortName>
        <ecNumber evidence="5">2.4.2.52</ecNumber>
    </recommendedName>
</protein>
<comment type="similarity">
    <text evidence="5">Belongs to the CitG/MdcB family.</text>
</comment>
<evidence type="ECO:0000256" key="2">
    <source>
        <dbReference type="ARBA" id="ARBA00022679"/>
    </source>
</evidence>
<dbReference type="EMBL" id="JAQQLI010000004">
    <property type="protein sequence ID" value="MDC7784978.1"/>
    <property type="molecule type" value="Genomic_DNA"/>
</dbReference>
<dbReference type="NCBIfam" id="TIGR03132">
    <property type="entry name" value="malonate_mdcB"/>
    <property type="match status" value="1"/>
</dbReference>
<dbReference type="Proteomes" id="UP001165652">
    <property type="component" value="Unassembled WGS sequence"/>
</dbReference>
<dbReference type="GO" id="GO:0016757">
    <property type="term" value="F:glycosyltransferase activity"/>
    <property type="evidence" value="ECO:0007669"/>
    <property type="project" value="UniProtKB-KW"/>
</dbReference>
<dbReference type="InterPro" id="IPR002736">
    <property type="entry name" value="CitG"/>
</dbReference>
<dbReference type="EC" id="2.4.2.52" evidence="5"/>
<proteinExistence type="inferred from homology"/>
<evidence type="ECO:0000256" key="4">
    <source>
        <dbReference type="ARBA" id="ARBA00022840"/>
    </source>
</evidence>
<dbReference type="PANTHER" id="PTHR30201:SF2">
    <property type="entry name" value="2-(5''-TRIPHOSPHORIBOSYL)-3'-DEPHOSPHOCOENZYME-A SYNTHASE"/>
    <property type="match status" value="1"/>
</dbReference>
<evidence type="ECO:0000256" key="1">
    <source>
        <dbReference type="ARBA" id="ARBA00001210"/>
    </source>
</evidence>
<dbReference type="HAMAP" id="MF_01883">
    <property type="entry name" value="MdcB"/>
    <property type="match status" value="1"/>
</dbReference>
<dbReference type="Pfam" id="PF01874">
    <property type="entry name" value="CitG"/>
    <property type="match status" value="1"/>
</dbReference>
<reference evidence="6" key="2">
    <citation type="submission" date="2023-02" db="EMBL/GenBank/DDBJ databases">
        <authorList>
            <person name="Rayyan A."/>
            <person name="Meyer T."/>
            <person name="Kyndt J.A."/>
        </authorList>
    </citation>
    <scope>NUCLEOTIDE SEQUENCE</scope>
    <source>
        <strain evidence="6">DSM 9987</strain>
    </source>
</reference>
<comment type="function">
    <text evidence="5">Involved in the formation of 2-(5''-phosphoribosyl)-3'-dephosphocoenzyme-A, the prosthetic group of the acyl-carrier protein of the malonate decarboxylase.</text>
</comment>
<dbReference type="RefSeq" id="WP_272775822.1">
    <property type="nucleotide sequence ID" value="NZ_JAQQLI010000004.1"/>
</dbReference>
<evidence type="ECO:0000313" key="7">
    <source>
        <dbReference type="Proteomes" id="UP001165652"/>
    </source>
</evidence>
<organism evidence="6 7">
    <name type="scientific">Rhodoplanes tepidamans</name>
    <name type="common">Rhodoplanes cryptolactis</name>
    <dbReference type="NCBI Taxonomy" id="200616"/>
    <lineage>
        <taxon>Bacteria</taxon>
        <taxon>Pseudomonadati</taxon>
        <taxon>Pseudomonadota</taxon>
        <taxon>Alphaproteobacteria</taxon>
        <taxon>Hyphomicrobiales</taxon>
        <taxon>Nitrobacteraceae</taxon>
        <taxon>Rhodoplanes</taxon>
    </lineage>
</organism>
<keyword evidence="2 5" id="KW-0808">Transferase</keyword>
<accession>A0ABT5J5P3</accession>
<dbReference type="GO" id="GO:0046917">
    <property type="term" value="F:triphosphoribosyl-dephospho-CoA synthase activity"/>
    <property type="evidence" value="ECO:0007669"/>
    <property type="project" value="UniProtKB-EC"/>
</dbReference>